<proteinExistence type="predicted"/>
<protein>
    <submittedName>
        <fullName evidence="1">Uncharacterized protein</fullName>
    </submittedName>
</protein>
<reference evidence="1 2" key="1">
    <citation type="journal article" date="2024" name="Ann. Entomol. Soc. Am.">
        <title>Genomic analyses of the southern and eastern yellowjacket wasps (Hymenoptera: Vespidae) reveal evolutionary signatures of social life.</title>
        <authorList>
            <person name="Catto M.A."/>
            <person name="Caine P.B."/>
            <person name="Orr S.E."/>
            <person name="Hunt B.G."/>
            <person name="Goodisman M.A.D."/>
        </authorList>
    </citation>
    <scope>NUCLEOTIDE SEQUENCE [LARGE SCALE GENOMIC DNA]</scope>
    <source>
        <strain evidence="1">232</strain>
        <tissue evidence="1">Head and thorax</tissue>
    </source>
</reference>
<evidence type="ECO:0000313" key="1">
    <source>
        <dbReference type="EMBL" id="KAL2739842.1"/>
    </source>
</evidence>
<dbReference type="Proteomes" id="UP001607303">
    <property type="component" value="Unassembled WGS sequence"/>
</dbReference>
<name>A0ABD2C480_VESMC</name>
<keyword evidence="2" id="KW-1185">Reference proteome</keyword>
<sequence length="84" mass="9349">MDRPGLSRLDDAVFGNTRRFRELVLEEHAHGCLLAAAPLATVLWNTSTCVYFGEIVSPYSVVSSGSLYLMEELKIEKQDGVFIN</sequence>
<organism evidence="1 2">
    <name type="scientific">Vespula maculifrons</name>
    <name type="common">Eastern yellow jacket</name>
    <name type="synonym">Wasp</name>
    <dbReference type="NCBI Taxonomy" id="7453"/>
    <lineage>
        <taxon>Eukaryota</taxon>
        <taxon>Metazoa</taxon>
        <taxon>Ecdysozoa</taxon>
        <taxon>Arthropoda</taxon>
        <taxon>Hexapoda</taxon>
        <taxon>Insecta</taxon>
        <taxon>Pterygota</taxon>
        <taxon>Neoptera</taxon>
        <taxon>Endopterygota</taxon>
        <taxon>Hymenoptera</taxon>
        <taxon>Apocrita</taxon>
        <taxon>Aculeata</taxon>
        <taxon>Vespoidea</taxon>
        <taxon>Vespidae</taxon>
        <taxon>Vespinae</taxon>
        <taxon>Vespula</taxon>
    </lineage>
</organism>
<evidence type="ECO:0000313" key="2">
    <source>
        <dbReference type="Proteomes" id="UP001607303"/>
    </source>
</evidence>
<dbReference type="AlphaFoldDB" id="A0ABD2C480"/>
<dbReference type="EMBL" id="JAYRBN010000061">
    <property type="protein sequence ID" value="KAL2739842.1"/>
    <property type="molecule type" value="Genomic_DNA"/>
</dbReference>
<comment type="caution">
    <text evidence="1">The sequence shown here is derived from an EMBL/GenBank/DDBJ whole genome shotgun (WGS) entry which is preliminary data.</text>
</comment>
<accession>A0ABD2C480</accession>
<gene>
    <name evidence="1" type="ORF">V1477_011231</name>
</gene>